<reference evidence="2 3" key="1">
    <citation type="journal article" date="2013" name="Genome Biol.">
        <title>Genome of Acanthamoeba castellanii highlights extensive lateral gene transfer and early evolution of tyrosine kinase signaling.</title>
        <authorList>
            <person name="Clarke M."/>
            <person name="Lohan A.J."/>
            <person name="Liu B."/>
            <person name="Lagkouvardos I."/>
            <person name="Roy S."/>
            <person name="Zafar N."/>
            <person name="Bertelli C."/>
            <person name="Schilde C."/>
            <person name="Kianianmomeni A."/>
            <person name="Burglin T.R."/>
            <person name="Frech C."/>
            <person name="Turcotte B."/>
            <person name="Kopec K.O."/>
            <person name="Synnott J.M."/>
            <person name="Choo C."/>
            <person name="Paponov I."/>
            <person name="Finkler A."/>
            <person name="Soon Heng Tan C."/>
            <person name="Hutchins A.P."/>
            <person name="Weinmeier T."/>
            <person name="Rattei T."/>
            <person name="Chu J.S."/>
            <person name="Gimenez G."/>
            <person name="Irimia M."/>
            <person name="Rigden D.J."/>
            <person name="Fitzpatrick D.A."/>
            <person name="Lorenzo-Morales J."/>
            <person name="Bateman A."/>
            <person name="Chiu C.H."/>
            <person name="Tang P."/>
            <person name="Hegemann P."/>
            <person name="Fromm H."/>
            <person name="Raoult D."/>
            <person name="Greub G."/>
            <person name="Miranda-Saavedra D."/>
            <person name="Chen N."/>
            <person name="Nash P."/>
            <person name="Ginger M.L."/>
            <person name="Horn M."/>
            <person name="Schaap P."/>
            <person name="Caler L."/>
            <person name="Loftus B."/>
        </authorList>
    </citation>
    <scope>NUCLEOTIDE SEQUENCE [LARGE SCALE GENOMIC DNA]</scope>
    <source>
        <strain evidence="2 3">Neff</strain>
    </source>
</reference>
<evidence type="ECO:0000313" key="2">
    <source>
        <dbReference type="EMBL" id="ELR10952.1"/>
    </source>
</evidence>
<feature type="region of interest" description="Disordered" evidence="1">
    <location>
        <begin position="566"/>
        <end position="630"/>
    </location>
</feature>
<evidence type="ECO:0000256" key="1">
    <source>
        <dbReference type="SAM" id="MobiDB-lite"/>
    </source>
</evidence>
<keyword evidence="3" id="KW-1185">Reference proteome</keyword>
<feature type="compositionally biased region" description="Polar residues" evidence="1">
    <location>
        <begin position="340"/>
        <end position="356"/>
    </location>
</feature>
<dbReference type="Proteomes" id="UP000011083">
    <property type="component" value="Unassembled WGS sequence"/>
</dbReference>
<feature type="region of interest" description="Disordered" evidence="1">
    <location>
        <begin position="659"/>
        <end position="681"/>
    </location>
</feature>
<name>L8GD08_ACACF</name>
<dbReference type="GeneID" id="14911353"/>
<organism evidence="2 3">
    <name type="scientific">Acanthamoeba castellanii (strain ATCC 30010 / Neff)</name>
    <dbReference type="NCBI Taxonomy" id="1257118"/>
    <lineage>
        <taxon>Eukaryota</taxon>
        <taxon>Amoebozoa</taxon>
        <taxon>Discosea</taxon>
        <taxon>Longamoebia</taxon>
        <taxon>Centramoebida</taxon>
        <taxon>Acanthamoebidae</taxon>
        <taxon>Acanthamoeba</taxon>
    </lineage>
</organism>
<dbReference type="AlphaFoldDB" id="L8GD08"/>
<gene>
    <name evidence="2" type="ORF">ACA1_338290</name>
</gene>
<feature type="region of interest" description="Disordered" evidence="1">
    <location>
        <begin position="336"/>
        <end position="356"/>
    </location>
</feature>
<feature type="compositionally biased region" description="Pro residues" evidence="1">
    <location>
        <begin position="572"/>
        <end position="607"/>
    </location>
</feature>
<accession>L8GD08</accession>
<sequence length="681" mass="67976">EHQVGGDVKLTTRDFTDNSTTGSTREVSLYFDGGDVVIGGDLLVQSGDSLLADTGDASISTGDSLLELVQNGRDPAEYETGSLVVGGSVTVKSGSVSGLRNESGQYGYRAGEAWINLVKGFLLANGSQSTITVQSGNPGPRKLMHVNGVWTWRSTYYGQSGEDAYVQLGFGSQLAATKDLIVQAGHGGDAGLGQTAGRGGGSSLNIGYGGDVLVGGNLHIVGGNGGNNSMNATAYAGDGGQAQVMMISGGSINVAGDLLVAPGSAGQAAVGSNAYAGSFYLGTVVNSVPCLKRGCARDNKRGSSYFAGSGDMNVRVGGDLTVGAGTLCCCYAAAASSSSPRTNSTPTQPQPITGGSCQSTLEYHSNNDWNPNMGGLVVENVWEGEIIIGGDLLVTGCNAGSSVGASGGQSAVVSIVSVSGGVTLDVYGSVVIEGGNGGSVVGGGSNGGDAGSAVFKIYEHSLVNVGGSVTVTGGAGGDVVNGTGSGGSVYEDSQLDLGSRAHLVVGDGKGAITIIGGRGGNVYAENTPNSMGYGGSPSSVYLNLYDSSSVTAGDVRLVGSSMGNATVNGSAPVPPPPAPADPAPADPAPADPAPADPAPADPAPADPAPAAAARKSAAREKRGKGFTSNPELELQSRSWVIINGDLELLPGTWQHTRHTQPARHTHDTHSTSDTVQCVIST</sequence>
<dbReference type="VEuPathDB" id="AmoebaDB:ACA1_338290"/>
<dbReference type="KEGG" id="acan:ACA1_338290"/>
<evidence type="ECO:0000313" key="3">
    <source>
        <dbReference type="Proteomes" id="UP000011083"/>
    </source>
</evidence>
<protein>
    <submittedName>
        <fullName evidence="2">Uncharacterized protein</fullName>
    </submittedName>
</protein>
<proteinExistence type="predicted"/>
<dbReference type="RefSeq" id="XP_004332965.1">
    <property type="nucleotide sequence ID" value="XM_004332917.1"/>
</dbReference>
<dbReference type="EMBL" id="KB008170">
    <property type="protein sequence ID" value="ELR10952.1"/>
    <property type="molecule type" value="Genomic_DNA"/>
</dbReference>
<feature type="non-terminal residue" evidence="2">
    <location>
        <position position="681"/>
    </location>
</feature>